<feature type="compositionally biased region" description="Acidic residues" evidence="1">
    <location>
        <begin position="25"/>
        <end position="60"/>
    </location>
</feature>
<dbReference type="OrthoDB" id="202036at2157"/>
<dbReference type="GeneID" id="14402218"/>
<name>L0K1S2_9EURY</name>
<keyword evidence="3" id="KW-1185">Reference proteome</keyword>
<dbReference type="eggNOG" id="arCOG10745">
    <property type="taxonomic scope" value="Archaea"/>
</dbReference>
<feature type="region of interest" description="Disordered" evidence="1">
    <location>
        <begin position="421"/>
        <end position="445"/>
    </location>
</feature>
<reference evidence="2 3" key="1">
    <citation type="submission" date="2012-11" db="EMBL/GenBank/DDBJ databases">
        <title>FINISHED of Natronococcus occultus SP4, DSM 3396.</title>
        <authorList>
            <consortium name="DOE Joint Genome Institute"/>
            <person name="Eisen J."/>
            <person name="Huntemann M."/>
            <person name="Wei C.-L."/>
            <person name="Han J."/>
            <person name="Detter J.C."/>
            <person name="Han C."/>
            <person name="Tapia R."/>
            <person name="Chen A."/>
            <person name="Kyrpides N."/>
            <person name="Mavromatis K."/>
            <person name="Markowitz V."/>
            <person name="Szeto E."/>
            <person name="Ivanova N."/>
            <person name="Mikhailova N."/>
            <person name="Ovchinnikova G."/>
            <person name="Pagani I."/>
            <person name="Pati A."/>
            <person name="Goodwin L."/>
            <person name="Nordberg H.P."/>
            <person name="Cantor M.N."/>
            <person name="Hua S.X."/>
            <person name="Woyke T."/>
            <person name="Eisen J."/>
            <person name="Klenk H.-P."/>
            <person name="Klenk H.-P."/>
        </authorList>
    </citation>
    <scope>NUCLEOTIDE SEQUENCE [LARGE SCALE GENOMIC DNA]</scope>
    <source>
        <strain evidence="2 3">SP4</strain>
    </source>
</reference>
<accession>L0K1S2</accession>
<sequence>MERRTVLKASGALVGATVLAGCPSDDPEEPTEPDEPPDNGDEDDDEEPPAAPPADDDPVGFEDSLADRADEDAAFVGVDYDVLESPTDVYRVWSGDPTAFSLVDNYTFEGERALRCEIPRGESNGSNAAYWFPANGDGQPLEVRQRAMVRLADWEMRAGDVCRFWALGLNTEAGERGSGGRGRPSGTDGWSSALAVTNRKGRSADEYALATYTYHLDQPSTSGEFELTGVRVPADEWVALETAVSMNSIEDGEAVPDGEVRCWLDGELAYERTDFRWTTIEEQAVEYAGPLVRYGGRETAPADLAIYYDEHELLATGLPEIPPYDQHPYFEDPANMDAYDGRVTYVNGAESATYRLSVDGTVVHTDWSNADGHQATYNGTVEITPADESESGDAIAEATAEPKTVDGYLFDGEVVAFEADPAPDELWVGGDEVDPDDYPDSPTDA</sequence>
<dbReference type="PROSITE" id="PS51257">
    <property type="entry name" value="PROKAR_LIPOPROTEIN"/>
    <property type="match status" value="1"/>
</dbReference>
<evidence type="ECO:0000313" key="2">
    <source>
        <dbReference type="EMBL" id="AGB39257.1"/>
    </source>
</evidence>
<dbReference type="AlphaFoldDB" id="L0K1S2"/>
<dbReference type="Proteomes" id="UP000010878">
    <property type="component" value="Chromosome"/>
</dbReference>
<gene>
    <name evidence="2" type="ORF">Natoc_3532</name>
</gene>
<organism evidence="2 3">
    <name type="scientific">Natronococcus occultus SP4</name>
    <dbReference type="NCBI Taxonomy" id="694430"/>
    <lineage>
        <taxon>Archaea</taxon>
        <taxon>Methanobacteriati</taxon>
        <taxon>Methanobacteriota</taxon>
        <taxon>Stenosarchaea group</taxon>
        <taxon>Halobacteria</taxon>
        <taxon>Halobacteriales</taxon>
        <taxon>Natrialbaceae</taxon>
        <taxon>Natronococcus</taxon>
    </lineage>
</organism>
<dbReference type="KEGG" id="nou:Natoc_3532"/>
<dbReference type="EMBL" id="CP003929">
    <property type="protein sequence ID" value="AGB39257.1"/>
    <property type="molecule type" value="Genomic_DNA"/>
</dbReference>
<feature type="region of interest" description="Disordered" evidence="1">
    <location>
        <begin position="17"/>
        <end position="63"/>
    </location>
</feature>
<evidence type="ECO:0000313" key="3">
    <source>
        <dbReference type="Proteomes" id="UP000010878"/>
    </source>
</evidence>
<dbReference type="RefSeq" id="WP_015322691.1">
    <property type="nucleotide sequence ID" value="NC_019974.1"/>
</dbReference>
<dbReference type="Gene3D" id="2.60.120.200">
    <property type="match status" value="1"/>
</dbReference>
<evidence type="ECO:0000256" key="1">
    <source>
        <dbReference type="SAM" id="MobiDB-lite"/>
    </source>
</evidence>
<dbReference type="HOGENOM" id="CLU_670147_0_0_2"/>
<dbReference type="eggNOG" id="arCOG10187">
    <property type="taxonomic scope" value="Archaea"/>
</dbReference>
<proteinExistence type="predicted"/>
<protein>
    <submittedName>
        <fullName evidence="2">Uncharacterized protein</fullName>
    </submittedName>
</protein>